<dbReference type="PROSITE" id="PS50011">
    <property type="entry name" value="PROTEIN_KINASE_DOM"/>
    <property type="match status" value="1"/>
</dbReference>
<reference evidence="7" key="1">
    <citation type="submission" date="2013-10" db="EMBL/GenBank/DDBJ databases">
        <title>Genomic analysis of the causative agents of coccidiosis in chickens.</title>
        <authorList>
            <person name="Reid A.J."/>
            <person name="Blake D."/>
            <person name="Billington K."/>
            <person name="Browne H."/>
            <person name="Dunn M."/>
            <person name="Hung S."/>
            <person name="Kawahara F."/>
            <person name="Miranda-Saavedra D."/>
            <person name="Mourier T."/>
            <person name="Nagra H."/>
            <person name="Otto T.D."/>
            <person name="Rawlings N."/>
            <person name="Sanchez A."/>
            <person name="Sanders M."/>
            <person name="Subramaniam C."/>
            <person name="Tay Y."/>
            <person name="Dear P."/>
            <person name="Doerig C."/>
            <person name="Gruber A."/>
            <person name="Parkinson J."/>
            <person name="Shirley M."/>
            <person name="Wan K.L."/>
            <person name="Berriman M."/>
            <person name="Tomley F."/>
            <person name="Pain A."/>
        </authorList>
    </citation>
    <scope>NUCLEOTIDE SEQUENCE [LARGE SCALE GENOMIC DNA]</scope>
    <source>
        <strain evidence="7">Houghton</strain>
    </source>
</reference>
<feature type="binding site" evidence="4">
    <location>
        <position position="201"/>
    </location>
    <ligand>
        <name>ATP</name>
        <dbReference type="ChEBI" id="CHEBI:30616"/>
    </ligand>
</feature>
<comment type="subunit">
    <text evidence="1">Monomer.</text>
</comment>
<dbReference type="GO" id="GO:0004672">
    <property type="term" value="F:protein kinase activity"/>
    <property type="evidence" value="ECO:0007669"/>
    <property type="project" value="InterPro"/>
</dbReference>
<dbReference type="VEuPathDB" id="ToxoDB:ETH2_1565400"/>
<dbReference type="GO" id="GO:0005524">
    <property type="term" value="F:ATP binding"/>
    <property type="evidence" value="ECO:0007669"/>
    <property type="project" value="UniProtKB-UniRule"/>
</dbReference>
<feature type="region of interest" description="Disordered" evidence="5">
    <location>
        <begin position="46"/>
        <end position="92"/>
    </location>
</feature>
<keyword evidence="7" id="KW-0808">Transferase</keyword>
<proteinExistence type="predicted"/>
<evidence type="ECO:0000256" key="3">
    <source>
        <dbReference type="ARBA" id="ARBA00022840"/>
    </source>
</evidence>
<dbReference type="SMART" id="SM00220">
    <property type="entry name" value="S_TKc"/>
    <property type="match status" value="1"/>
</dbReference>
<feature type="domain" description="Protein kinase" evidence="6">
    <location>
        <begin position="172"/>
        <end position="425"/>
    </location>
</feature>
<evidence type="ECO:0000256" key="4">
    <source>
        <dbReference type="PROSITE-ProRule" id="PRU10141"/>
    </source>
</evidence>
<feature type="region of interest" description="Disordered" evidence="5">
    <location>
        <begin position="489"/>
        <end position="510"/>
    </location>
</feature>
<dbReference type="SUPFAM" id="SSF50729">
    <property type="entry name" value="PH domain-like"/>
    <property type="match status" value="1"/>
</dbReference>
<keyword evidence="7" id="KW-0418">Kinase</keyword>
<feature type="region of interest" description="Disordered" evidence="5">
    <location>
        <begin position="959"/>
        <end position="984"/>
    </location>
</feature>
<dbReference type="SUPFAM" id="SSF56112">
    <property type="entry name" value="Protein kinase-like (PK-like)"/>
    <property type="match status" value="1"/>
</dbReference>
<gene>
    <name evidence="7" type="ORF">ETH_00024365</name>
</gene>
<reference evidence="7" key="2">
    <citation type="submission" date="2013-10" db="EMBL/GenBank/DDBJ databases">
        <authorList>
            <person name="Aslett M."/>
        </authorList>
    </citation>
    <scope>NUCLEOTIDE SEQUENCE [LARGE SCALE GENOMIC DNA]</scope>
    <source>
        <strain evidence="7">Houghton</strain>
    </source>
</reference>
<feature type="compositionally biased region" description="Polar residues" evidence="5">
    <location>
        <begin position="832"/>
        <end position="842"/>
    </location>
</feature>
<feature type="compositionally biased region" description="Basic and acidic residues" evidence="5">
    <location>
        <begin position="1111"/>
        <end position="1124"/>
    </location>
</feature>
<dbReference type="Gene3D" id="1.10.510.10">
    <property type="entry name" value="Transferase(Phosphotransferase) domain 1"/>
    <property type="match status" value="1"/>
</dbReference>
<feature type="compositionally biased region" description="Polar residues" evidence="5">
    <location>
        <begin position="870"/>
        <end position="891"/>
    </location>
</feature>
<dbReference type="FunFam" id="1.10.510.10:FF:000571">
    <property type="entry name" value="Maternal embryonic leucine zipper kinase"/>
    <property type="match status" value="1"/>
</dbReference>
<keyword evidence="3 4" id="KW-0067">ATP-binding</keyword>
<feature type="compositionally biased region" description="Basic and acidic residues" evidence="5">
    <location>
        <begin position="963"/>
        <end position="984"/>
    </location>
</feature>
<accession>U6KWP2</accession>
<dbReference type="Pfam" id="PF00069">
    <property type="entry name" value="Pkinase"/>
    <property type="match status" value="1"/>
</dbReference>
<feature type="region of interest" description="Disordered" evidence="5">
    <location>
        <begin position="526"/>
        <end position="589"/>
    </location>
</feature>
<dbReference type="VEuPathDB" id="ToxoDB:ETH_00024365"/>
<protein>
    <submittedName>
        <fullName evidence="7">CAM kinase, SNF1 family, putative</fullName>
    </submittedName>
</protein>
<feature type="region of interest" description="Disordered" evidence="5">
    <location>
        <begin position="612"/>
        <end position="640"/>
    </location>
</feature>
<feature type="compositionally biased region" description="Polar residues" evidence="5">
    <location>
        <begin position="1178"/>
        <end position="1191"/>
    </location>
</feature>
<evidence type="ECO:0000313" key="8">
    <source>
        <dbReference type="Proteomes" id="UP000030747"/>
    </source>
</evidence>
<sequence>MEPILHQLQQIQQVQQLQQLHQLKGRTELPLVTGATRLVSIEVDPPPGLDLHSRPNHTRDVNTKYGLDSRRGIGHQRGVDPKSGAHVRGPEDPPGPPYLCCWVNGESNTPLFVIPLKGSRVVNNITELGPCLYIISSAGEFEFQCPSRPVCSRWLEILKNLGVSILKFTDLYRLVEFIGEGSFAKVYVGQHLFTGENVVVKAVDKKKVLESNVYTEIEVLRKVTHPYIMRLYAAYEQEDFVCLVLEYLRGGELFEYLSVNGPFSEDQARFAIRRVLLALQEIHSKGVVHRDLKTENLIIENPANPASIKLIDFGLAATVGSPAMKMRCGSPGYVAPEILQDLPYGPKVDVFSSGVILFTLLAGFPPFRGQNVKEILKRNLRCQLAFTHPTWSRISHSAKDLIGWMCSRQQARRCAAVQALTHPWFYRIPRPIGGAADTGAKPPVPAAAAVTTGPKIDARKSPSTGPGAAKATVAVATAVAAGASRPLATASTPKNMQQKLQAQHQPQRHLYQDHHYQQELLEKLHQEQEQQLSTSFGEQQSNCSGRLKQPRQGPRGKPPESVILEQHKDTSFFNSAPPGGPHRSDAEKGRDNSIILEGKDSQDDAYVRSLRRKQAVSKRSSGAAKTARGASPRDERPESVTAAAVADHFCSMECEEKDVGYVFTSKASAVDPPPAADAAVAAAAATAVTAAATAGVLAAAARLSLHQQQEQEQQHIAISSCCSAVPPVPSLQLSSAAVRASRAPAADVICELIPTGGNSSKSKGLLTPCSSTFLEWRGLPADVLETPAYLRCEKSATAAATSPAAATANAAATAAACVEAQNPTAEEDIRTRSPTSSDSTFASPTAAAFGRLCLSPISPYSNADPREKPQNSYVQDNSNCLSGSSDYSGNTPCRDAQNLAPTSPSYQRAYQVPLERFADAPTEEQLSDPFAHTFMFSVELKGEESTKMLEVQNVAERFAPDTARSKTSGEPKKLGDRDSGRVDYADEGRSLVGTLADPQKASNDFHGSRSCQAGRPAAMDGCYSAPPQDNQQQHQPQINQQLQPIVKQTLVTVPNAGDGLLNRPMNVEPHQSRPTAELCKPCCTEDNCGSCQQGSSNNNGSHFTPVKNDIWEKESSRRSSEDSGCRSPSADDMEHQKTRKRCPQTEASQFCADQQTLPEGQNSGWTEGANAIVGDSQCRGSPSSSDGSRTLRMQVSRKIRAHRYLVPGPQSLVRNTTRALKKSTEGIMRPLAPPRICEEDGPPQEPSSTARDLEAAKAQLPKGVGGGSVSKTKERDEYYRDFKELHPASRKGSAQSPTDVHRRGSTRRHPAVDLGVATIADGTTSSNSTYERSLQVRSTSNTSTSTSSSSSSGIRSSRSCNNNSSGKSRSVLPLHSVQFRLSEIMALPFLNKVASALGARDWLRAKVQSSPRNPQEQL</sequence>
<dbReference type="EMBL" id="HG674763">
    <property type="protein sequence ID" value="CDJ39905.1"/>
    <property type="molecule type" value="Genomic_DNA"/>
</dbReference>
<dbReference type="InterPro" id="IPR008271">
    <property type="entry name" value="Ser/Thr_kinase_AS"/>
</dbReference>
<dbReference type="PROSITE" id="PS00108">
    <property type="entry name" value="PROTEIN_KINASE_ST"/>
    <property type="match status" value="1"/>
</dbReference>
<feature type="region of interest" description="Disordered" evidence="5">
    <location>
        <begin position="822"/>
        <end position="842"/>
    </location>
</feature>
<feature type="compositionally biased region" description="Polar residues" evidence="5">
    <location>
        <begin position="489"/>
        <end position="505"/>
    </location>
</feature>
<dbReference type="OrthoDB" id="40902at2759"/>
<feature type="region of interest" description="Disordered" evidence="5">
    <location>
        <begin position="1223"/>
        <end position="1252"/>
    </location>
</feature>
<dbReference type="RefSeq" id="XP_013230658.1">
    <property type="nucleotide sequence ID" value="XM_013375204.1"/>
</dbReference>
<feature type="compositionally biased region" description="Polar residues" evidence="5">
    <location>
        <begin position="1321"/>
        <end position="1336"/>
    </location>
</feature>
<dbReference type="InterPro" id="IPR011009">
    <property type="entry name" value="Kinase-like_dom_sf"/>
</dbReference>
<evidence type="ECO:0000256" key="5">
    <source>
        <dbReference type="SAM" id="MobiDB-lite"/>
    </source>
</evidence>
<feature type="region of interest" description="Disordered" evidence="5">
    <location>
        <begin position="439"/>
        <end position="468"/>
    </location>
</feature>
<dbReference type="InterPro" id="IPR017441">
    <property type="entry name" value="Protein_kinase_ATP_BS"/>
</dbReference>
<dbReference type="Proteomes" id="UP000030747">
    <property type="component" value="Unassembled WGS sequence"/>
</dbReference>
<feature type="region of interest" description="Disordered" evidence="5">
    <location>
        <begin position="1284"/>
        <end position="1369"/>
    </location>
</feature>
<name>U6KWP2_EIMTE</name>
<organism evidence="7 8">
    <name type="scientific">Eimeria tenella</name>
    <name type="common">Coccidian parasite</name>
    <dbReference type="NCBI Taxonomy" id="5802"/>
    <lineage>
        <taxon>Eukaryota</taxon>
        <taxon>Sar</taxon>
        <taxon>Alveolata</taxon>
        <taxon>Apicomplexa</taxon>
        <taxon>Conoidasida</taxon>
        <taxon>Coccidia</taxon>
        <taxon>Eucoccidiorida</taxon>
        <taxon>Eimeriorina</taxon>
        <taxon>Eimeriidae</taxon>
        <taxon>Eimeria</taxon>
    </lineage>
</organism>
<feature type="region of interest" description="Disordered" evidence="5">
    <location>
        <begin position="860"/>
        <end position="905"/>
    </location>
</feature>
<keyword evidence="2 4" id="KW-0547">Nucleotide-binding</keyword>
<evidence type="ECO:0000259" key="6">
    <source>
        <dbReference type="PROSITE" id="PS50011"/>
    </source>
</evidence>
<dbReference type="InterPro" id="IPR000719">
    <property type="entry name" value="Prot_kinase_dom"/>
</dbReference>
<feature type="compositionally biased region" description="Basic and acidic residues" evidence="5">
    <location>
        <begin position="51"/>
        <end position="71"/>
    </location>
</feature>
<keyword evidence="8" id="KW-1185">Reference proteome</keyword>
<evidence type="ECO:0000256" key="2">
    <source>
        <dbReference type="ARBA" id="ARBA00022741"/>
    </source>
</evidence>
<feature type="region of interest" description="Disordered" evidence="5">
    <location>
        <begin position="1111"/>
        <end position="1191"/>
    </location>
</feature>
<feature type="compositionally biased region" description="Low complexity" evidence="5">
    <location>
        <begin position="1337"/>
        <end position="1369"/>
    </location>
</feature>
<evidence type="ECO:0000313" key="7">
    <source>
        <dbReference type="EMBL" id="CDJ39905.1"/>
    </source>
</evidence>
<feature type="compositionally biased region" description="Polar residues" evidence="5">
    <location>
        <begin position="1145"/>
        <end position="1165"/>
    </location>
</feature>
<dbReference type="PROSITE" id="PS00107">
    <property type="entry name" value="PROTEIN_KINASE_ATP"/>
    <property type="match status" value="1"/>
</dbReference>
<dbReference type="PANTHER" id="PTHR24347">
    <property type="entry name" value="SERINE/THREONINE-PROTEIN KINASE"/>
    <property type="match status" value="1"/>
</dbReference>
<feature type="compositionally biased region" description="Low complexity" evidence="5">
    <location>
        <begin position="446"/>
        <end position="455"/>
    </location>
</feature>
<evidence type="ECO:0000256" key="1">
    <source>
        <dbReference type="ARBA" id="ARBA00011245"/>
    </source>
</evidence>
<feature type="compositionally biased region" description="Polar residues" evidence="5">
    <location>
        <begin position="533"/>
        <end position="544"/>
    </location>
</feature>
<dbReference type="GeneID" id="25253985"/>